<reference evidence="7" key="1">
    <citation type="submission" date="2021-01" db="UniProtKB">
        <authorList>
            <consortium name="EnsemblPlants"/>
        </authorList>
    </citation>
    <scope>IDENTIFICATION</scope>
</reference>
<organism evidence="7 8">
    <name type="scientific">Kalanchoe fedtschenkoi</name>
    <name type="common">Lavender scallops</name>
    <name type="synonym">South American air plant</name>
    <dbReference type="NCBI Taxonomy" id="63787"/>
    <lineage>
        <taxon>Eukaryota</taxon>
        <taxon>Viridiplantae</taxon>
        <taxon>Streptophyta</taxon>
        <taxon>Embryophyta</taxon>
        <taxon>Tracheophyta</taxon>
        <taxon>Spermatophyta</taxon>
        <taxon>Magnoliopsida</taxon>
        <taxon>eudicotyledons</taxon>
        <taxon>Gunneridae</taxon>
        <taxon>Pentapetalae</taxon>
        <taxon>Saxifragales</taxon>
        <taxon>Crassulaceae</taxon>
        <taxon>Kalanchoe</taxon>
    </lineage>
</organism>
<proteinExistence type="predicted"/>
<dbReference type="PANTHER" id="PTHR31744:SF96">
    <property type="entry name" value="NAC DOMAIN-CONTAINING PROTEIN 21_22"/>
    <property type="match status" value="1"/>
</dbReference>
<feature type="region of interest" description="Disordered" evidence="5">
    <location>
        <begin position="305"/>
        <end position="328"/>
    </location>
</feature>
<evidence type="ECO:0000256" key="3">
    <source>
        <dbReference type="ARBA" id="ARBA00023163"/>
    </source>
</evidence>
<dbReference type="PANTHER" id="PTHR31744">
    <property type="entry name" value="PROTEIN CUP-SHAPED COTYLEDON 2-RELATED"/>
    <property type="match status" value="1"/>
</dbReference>
<evidence type="ECO:0000313" key="7">
    <source>
        <dbReference type="EnsemblPlants" id="Kaladp0078s0017.1.v1.1"/>
    </source>
</evidence>
<sequence length="347" mass="38781">MRKQRRSSSSIEVVEEKLPPGFRFYPTDGELICDYLMNKISKTSTSSSSSIRCRDSNNTDSSSSAALHVPQLIEVDLNTSEPWEIPGRACVGGKECYFYSQRDRKYATGMRTNRATKTGYWKATGKDKAVYCSSSSRSPSPSPSPSPSLVGMRKTLVFYRGRAPRGRKTEWVMHEFRLLKPPSLLSSSIKEPEDWVLCRVFHKHISGSRCITQPASSPLPQLTHDPYLPLPQPQTDSSTIISMNQDRHHSNGDHQQVPCFSILSSHSQTMSYSYAAILSNAPSFPIKPSNVEVVFDHHITMTATTDDSASNKLKSKEDSLNNFDGGNGNSSSGIYLSESMWKHHQQY</sequence>
<accession>A0A7N0UQX3</accession>
<evidence type="ECO:0000256" key="4">
    <source>
        <dbReference type="ARBA" id="ARBA00023242"/>
    </source>
</evidence>
<dbReference type="AlphaFoldDB" id="A0A7N0UQX3"/>
<keyword evidence="3" id="KW-0804">Transcription</keyword>
<keyword evidence="8" id="KW-1185">Reference proteome</keyword>
<dbReference type="Pfam" id="PF02365">
    <property type="entry name" value="NAM"/>
    <property type="match status" value="1"/>
</dbReference>
<keyword evidence="2" id="KW-0238">DNA-binding</keyword>
<dbReference type="InterPro" id="IPR036093">
    <property type="entry name" value="NAC_dom_sf"/>
</dbReference>
<keyword evidence="4" id="KW-0539">Nucleus</keyword>
<evidence type="ECO:0000256" key="1">
    <source>
        <dbReference type="ARBA" id="ARBA00023015"/>
    </source>
</evidence>
<evidence type="ECO:0000313" key="8">
    <source>
        <dbReference type="Proteomes" id="UP000594263"/>
    </source>
</evidence>
<dbReference type="SUPFAM" id="SSF101941">
    <property type="entry name" value="NAC domain"/>
    <property type="match status" value="1"/>
</dbReference>
<evidence type="ECO:0000259" key="6">
    <source>
        <dbReference type="PROSITE" id="PS51005"/>
    </source>
</evidence>
<feature type="domain" description="NAC" evidence="6">
    <location>
        <begin position="18"/>
        <end position="203"/>
    </location>
</feature>
<dbReference type="OMA" id="MHEFRSE"/>
<dbReference type="GO" id="GO:0003677">
    <property type="term" value="F:DNA binding"/>
    <property type="evidence" value="ECO:0007669"/>
    <property type="project" value="UniProtKB-KW"/>
</dbReference>
<dbReference type="Proteomes" id="UP000594263">
    <property type="component" value="Unplaced"/>
</dbReference>
<dbReference type="GO" id="GO:0006355">
    <property type="term" value="P:regulation of DNA-templated transcription"/>
    <property type="evidence" value="ECO:0007669"/>
    <property type="project" value="InterPro"/>
</dbReference>
<dbReference type="EnsemblPlants" id="Kaladp0078s0017.1.v1.1">
    <property type="protein sequence ID" value="Kaladp0078s0017.1.v1.1"/>
    <property type="gene ID" value="Kaladp0078s0017.v1.1"/>
</dbReference>
<keyword evidence="1" id="KW-0805">Transcription regulation</keyword>
<protein>
    <recommendedName>
        <fullName evidence="6">NAC domain-containing protein</fullName>
    </recommendedName>
</protein>
<evidence type="ECO:0000256" key="2">
    <source>
        <dbReference type="ARBA" id="ARBA00023125"/>
    </source>
</evidence>
<dbReference type="PROSITE" id="PS51005">
    <property type="entry name" value="NAC"/>
    <property type="match status" value="1"/>
</dbReference>
<dbReference type="Gramene" id="Kaladp0078s0017.1.v1.1">
    <property type="protein sequence ID" value="Kaladp0078s0017.1.v1.1"/>
    <property type="gene ID" value="Kaladp0078s0017.v1.1"/>
</dbReference>
<dbReference type="InterPro" id="IPR003441">
    <property type="entry name" value="NAC-dom"/>
</dbReference>
<name>A0A7N0UQX3_KALFE</name>
<evidence type="ECO:0000256" key="5">
    <source>
        <dbReference type="SAM" id="MobiDB-lite"/>
    </source>
</evidence>
<dbReference type="Gene3D" id="2.170.150.80">
    <property type="entry name" value="NAC domain"/>
    <property type="match status" value="1"/>
</dbReference>